<evidence type="ECO:0000313" key="12">
    <source>
        <dbReference type="Proteomes" id="UP001147782"/>
    </source>
</evidence>
<evidence type="ECO:0000256" key="4">
    <source>
        <dbReference type="ARBA" id="ARBA00022723"/>
    </source>
</evidence>
<evidence type="ECO:0000256" key="7">
    <source>
        <dbReference type="ARBA" id="ARBA00023033"/>
    </source>
</evidence>
<name>A0A9W9SQ46_9EURO</name>
<dbReference type="RefSeq" id="XP_056559365.1">
    <property type="nucleotide sequence ID" value="XM_056697153.1"/>
</dbReference>
<dbReference type="FunFam" id="1.10.630.10:FF:000050">
    <property type="entry name" value="Cytochrome P450 monooxygenase"/>
    <property type="match status" value="1"/>
</dbReference>
<reference evidence="11" key="1">
    <citation type="submission" date="2022-11" db="EMBL/GenBank/DDBJ databases">
        <authorList>
            <person name="Petersen C."/>
        </authorList>
    </citation>
    <scope>NUCLEOTIDE SEQUENCE</scope>
    <source>
        <strain evidence="11">IBT 29864</strain>
    </source>
</reference>
<evidence type="ECO:0000313" key="11">
    <source>
        <dbReference type="EMBL" id="KAJ5381794.1"/>
    </source>
</evidence>
<dbReference type="GO" id="GO:0004497">
    <property type="term" value="F:monooxygenase activity"/>
    <property type="evidence" value="ECO:0007669"/>
    <property type="project" value="UniProtKB-KW"/>
</dbReference>
<dbReference type="PANTHER" id="PTHR24305">
    <property type="entry name" value="CYTOCHROME P450"/>
    <property type="match status" value="1"/>
</dbReference>
<evidence type="ECO:0000256" key="8">
    <source>
        <dbReference type="PIRSR" id="PIRSR602401-1"/>
    </source>
</evidence>
<evidence type="ECO:0000256" key="1">
    <source>
        <dbReference type="ARBA" id="ARBA00001971"/>
    </source>
</evidence>
<feature type="binding site" description="axial binding residue" evidence="8">
    <location>
        <position position="445"/>
    </location>
    <ligand>
        <name>heme</name>
        <dbReference type="ChEBI" id="CHEBI:30413"/>
    </ligand>
    <ligandPart>
        <name>Fe</name>
        <dbReference type="ChEBI" id="CHEBI:18248"/>
    </ligandPart>
</feature>
<keyword evidence="5 9" id="KW-0560">Oxidoreductase</keyword>
<comment type="cofactor">
    <cofactor evidence="1 8">
        <name>heme</name>
        <dbReference type="ChEBI" id="CHEBI:30413"/>
    </cofactor>
</comment>
<keyword evidence="10" id="KW-0732">Signal</keyword>
<sequence>MHAYLVFILPVLFLVLQLLLRLGGALFSPLKDIPGPFWTRFTSLWYFSRVRQGQFEHENIKLHQQYGPIVRIAPNQYSISDISAIKTVYGTGSQFAKSAWYDGWKHPQLWNLFADRDIKRHGDTRKRFTNLYSMSSLVHYESFVDHCADLFTDRLNEFADNKKTFNLGHWFQCYAFDVIGNITFGERFGFLDRGDDIDGAIEAVHKVMMYSSLVGIYPEWHPRLFGLLSKIKSSGAGGRTYIREFVEEKIRKREAKRPDPEAPENLRTQDFLEKLMIAHETNPEKVTKYHIFIMGQSNVTAGSDTTAISLSGIMWYLLQNPDTLRKLVTEIDDFTAKGNGKISFKESQDMPYFQAVMKEALRMHSATGLPMWRVVPAGGAQIGDKFFSAGTIVGVNTWVAHYDERVFPNAKEFRPERWLEAESEPDKLKEMNQMYMPFGLGSRTCIGKHISILEMSKLIPRLLRDFEFTPLRKNWTTRNAWFVKPTDFEVKVQRRTKGVVA</sequence>
<dbReference type="PANTHER" id="PTHR24305:SF188">
    <property type="entry name" value="P450, PUTATIVE (EUROFUNG)-RELATED"/>
    <property type="match status" value="1"/>
</dbReference>
<comment type="caution">
    <text evidence="11">The sequence shown here is derived from an EMBL/GenBank/DDBJ whole genome shotgun (WGS) entry which is preliminary data.</text>
</comment>
<dbReference type="InterPro" id="IPR002401">
    <property type="entry name" value="Cyt_P450_E_grp-I"/>
</dbReference>
<dbReference type="CDD" id="cd11060">
    <property type="entry name" value="CYP57A1-like"/>
    <property type="match status" value="1"/>
</dbReference>
<dbReference type="SUPFAM" id="SSF48264">
    <property type="entry name" value="Cytochrome P450"/>
    <property type="match status" value="1"/>
</dbReference>
<evidence type="ECO:0000256" key="2">
    <source>
        <dbReference type="ARBA" id="ARBA00010617"/>
    </source>
</evidence>
<comment type="similarity">
    <text evidence="2 9">Belongs to the cytochrome P450 family.</text>
</comment>
<dbReference type="Pfam" id="PF00067">
    <property type="entry name" value="p450"/>
    <property type="match status" value="1"/>
</dbReference>
<dbReference type="PRINTS" id="PR00463">
    <property type="entry name" value="EP450I"/>
</dbReference>
<dbReference type="InterPro" id="IPR036396">
    <property type="entry name" value="Cyt_P450_sf"/>
</dbReference>
<accession>A0A9W9SQ46</accession>
<protein>
    <submittedName>
        <fullName evidence="11">Uncharacterized protein</fullName>
    </submittedName>
</protein>
<dbReference type="GO" id="GO:0020037">
    <property type="term" value="F:heme binding"/>
    <property type="evidence" value="ECO:0007669"/>
    <property type="project" value="InterPro"/>
</dbReference>
<organism evidence="11 12">
    <name type="scientific">Penicillium cataractarum</name>
    <dbReference type="NCBI Taxonomy" id="2100454"/>
    <lineage>
        <taxon>Eukaryota</taxon>
        <taxon>Fungi</taxon>
        <taxon>Dikarya</taxon>
        <taxon>Ascomycota</taxon>
        <taxon>Pezizomycotina</taxon>
        <taxon>Eurotiomycetes</taxon>
        <taxon>Eurotiomycetidae</taxon>
        <taxon>Eurotiales</taxon>
        <taxon>Aspergillaceae</taxon>
        <taxon>Penicillium</taxon>
    </lineage>
</organism>
<dbReference type="PRINTS" id="PR00385">
    <property type="entry name" value="P450"/>
</dbReference>
<feature type="chain" id="PRO_5040803697" evidence="10">
    <location>
        <begin position="26"/>
        <end position="501"/>
    </location>
</feature>
<evidence type="ECO:0000256" key="9">
    <source>
        <dbReference type="RuleBase" id="RU000461"/>
    </source>
</evidence>
<feature type="signal peptide" evidence="10">
    <location>
        <begin position="1"/>
        <end position="25"/>
    </location>
</feature>
<dbReference type="EMBL" id="JAPZBS010000002">
    <property type="protein sequence ID" value="KAJ5381794.1"/>
    <property type="molecule type" value="Genomic_DNA"/>
</dbReference>
<evidence type="ECO:0000256" key="3">
    <source>
        <dbReference type="ARBA" id="ARBA00022617"/>
    </source>
</evidence>
<keyword evidence="6 8" id="KW-0408">Iron</keyword>
<dbReference type="Gene3D" id="1.10.630.10">
    <property type="entry name" value="Cytochrome P450"/>
    <property type="match status" value="1"/>
</dbReference>
<evidence type="ECO:0000256" key="6">
    <source>
        <dbReference type="ARBA" id="ARBA00023004"/>
    </source>
</evidence>
<keyword evidence="3 8" id="KW-0349">Heme</keyword>
<dbReference type="OrthoDB" id="3934656at2759"/>
<dbReference type="InterPro" id="IPR050121">
    <property type="entry name" value="Cytochrome_P450_monoxygenase"/>
</dbReference>
<keyword evidence="4 8" id="KW-0479">Metal-binding</keyword>
<keyword evidence="12" id="KW-1185">Reference proteome</keyword>
<dbReference type="GO" id="GO:0043386">
    <property type="term" value="P:mycotoxin biosynthetic process"/>
    <property type="evidence" value="ECO:0007669"/>
    <property type="project" value="UniProtKB-ARBA"/>
</dbReference>
<dbReference type="Proteomes" id="UP001147782">
    <property type="component" value="Unassembled WGS sequence"/>
</dbReference>
<dbReference type="InterPro" id="IPR017972">
    <property type="entry name" value="Cyt_P450_CS"/>
</dbReference>
<gene>
    <name evidence="11" type="ORF">N7496_004222</name>
</gene>
<proteinExistence type="inferred from homology"/>
<keyword evidence="7 9" id="KW-0503">Monooxygenase</keyword>
<dbReference type="GO" id="GO:0016705">
    <property type="term" value="F:oxidoreductase activity, acting on paired donors, with incorporation or reduction of molecular oxygen"/>
    <property type="evidence" value="ECO:0007669"/>
    <property type="project" value="InterPro"/>
</dbReference>
<dbReference type="PROSITE" id="PS00086">
    <property type="entry name" value="CYTOCHROME_P450"/>
    <property type="match status" value="1"/>
</dbReference>
<dbReference type="AlphaFoldDB" id="A0A9W9SQ46"/>
<reference evidence="11" key="2">
    <citation type="journal article" date="2023" name="IMA Fungus">
        <title>Comparative genomic study of the Penicillium genus elucidates a diverse pangenome and 15 lateral gene transfer events.</title>
        <authorList>
            <person name="Petersen C."/>
            <person name="Sorensen T."/>
            <person name="Nielsen M.R."/>
            <person name="Sondergaard T.E."/>
            <person name="Sorensen J.L."/>
            <person name="Fitzpatrick D.A."/>
            <person name="Frisvad J.C."/>
            <person name="Nielsen K.L."/>
        </authorList>
    </citation>
    <scope>NUCLEOTIDE SEQUENCE</scope>
    <source>
        <strain evidence="11">IBT 29864</strain>
    </source>
</reference>
<dbReference type="GO" id="GO:0005506">
    <property type="term" value="F:iron ion binding"/>
    <property type="evidence" value="ECO:0007669"/>
    <property type="project" value="InterPro"/>
</dbReference>
<evidence type="ECO:0000256" key="10">
    <source>
        <dbReference type="SAM" id="SignalP"/>
    </source>
</evidence>
<evidence type="ECO:0000256" key="5">
    <source>
        <dbReference type="ARBA" id="ARBA00023002"/>
    </source>
</evidence>
<dbReference type="GeneID" id="81436330"/>
<dbReference type="InterPro" id="IPR001128">
    <property type="entry name" value="Cyt_P450"/>
</dbReference>